<dbReference type="InterPro" id="IPR002035">
    <property type="entry name" value="VWF_A"/>
</dbReference>
<organism evidence="3 4">
    <name type="scientific">Hymenobacter perfusus</name>
    <dbReference type="NCBI Taxonomy" id="1236770"/>
    <lineage>
        <taxon>Bacteria</taxon>
        <taxon>Pseudomonadati</taxon>
        <taxon>Bacteroidota</taxon>
        <taxon>Cytophagia</taxon>
        <taxon>Cytophagales</taxon>
        <taxon>Hymenobacteraceae</taxon>
        <taxon>Hymenobacter</taxon>
    </lineage>
</organism>
<dbReference type="Proteomes" id="UP000270291">
    <property type="component" value="Unassembled WGS sequence"/>
</dbReference>
<dbReference type="Pfam" id="PF12450">
    <property type="entry name" value="vWF_A"/>
    <property type="match status" value="1"/>
</dbReference>
<protein>
    <submittedName>
        <fullName evidence="3">DUF3520 domain-containing protein</fullName>
    </submittedName>
</protein>
<gene>
    <name evidence="3" type="ORF">EI293_05400</name>
</gene>
<dbReference type="Pfam" id="PF00092">
    <property type="entry name" value="VWA"/>
    <property type="match status" value="1"/>
</dbReference>
<accession>A0A428KJM9</accession>
<evidence type="ECO:0000313" key="3">
    <source>
        <dbReference type="EMBL" id="RSK46594.1"/>
    </source>
</evidence>
<dbReference type="InterPro" id="IPR051266">
    <property type="entry name" value="CLCR"/>
</dbReference>
<evidence type="ECO:0000313" key="4">
    <source>
        <dbReference type="Proteomes" id="UP000270291"/>
    </source>
</evidence>
<dbReference type="Gene3D" id="2.60.40.1120">
    <property type="entry name" value="Carboxypeptidase-like, regulatory domain"/>
    <property type="match status" value="1"/>
</dbReference>
<dbReference type="SUPFAM" id="SSF49464">
    <property type="entry name" value="Carboxypeptidase regulatory domain-like"/>
    <property type="match status" value="1"/>
</dbReference>
<dbReference type="SMART" id="SM00327">
    <property type="entry name" value="VWA"/>
    <property type="match status" value="1"/>
</dbReference>
<feature type="chain" id="PRO_5019319636" evidence="1">
    <location>
        <begin position="22"/>
        <end position="664"/>
    </location>
</feature>
<dbReference type="Pfam" id="PF12034">
    <property type="entry name" value="YfbK_C"/>
    <property type="match status" value="1"/>
</dbReference>
<dbReference type="RefSeq" id="WP_125436094.1">
    <property type="nucleotide sequence ID" value="NZ_RWIU01000001.1"/>
</dbReference>
<dbReference type="PANTHER" id="PTHR10579:SF43">
    <property type="entry name" value="ZINC FINGER (C3HC4-TYPE RING FINGER) FAMILY PROTEIN"/>
    <property type="match status" value="1"/>
</dbReference>
<dbReference type="InterPro" id="IPR022156">
    <property type="entry name" value="Uncharacterised_YfbK_N"/>
</dbReference>
<dbReference type="PANTHER" id="PTHR10579">
    <property type="entry name" value="CALCIUM-ACTIVATED CHLORIDE CHANNEL REGULATOR"/>
    <property type="match status" value="1"/>
</dbReference>
<feature type="signal peptide" evidence="1">
    <location>
        <begin position="1"/>
        <end position="21"/>
    </location>
</feature>
<name>A0A428KJM9_9BACT</name>
<sequence length="664" mass="70976">MKTLLYCTLAAALLAAPAALAQQANALYQVANPAQTKGTLTGRVTDKRTGQGLPGVTVLVKGTTIGASTDYTGAYSLQLPAGATTLIFSSIGFVTQEVKLTGQTVINATLAADQKKLSEVVVTGGKTKARRTPASPVRVRTRVAQNADLAGLEPSMSMGSPPVQEALKGQVAGVAISPGYLYPQPTPGAGETYAHVAENGFQRVAKEPLSTFSIDVDAASYSNVRRFLQQGQLPPADAVRVEEMLNYFQYDYPQPATSAPEPFRILTEQAQCPWNPAHQLVQVALQARKVATEKLPPANLVFLVDVSGSMQGEDRLGLVQQSLRLLTKELRPQDKVALVVYAGAAGTVLPPTAGSERATILQAIDNLAAGGSTAGGAGLRLAYQVARQHFNKEGNNRVILCTDGDFNVGEQSDDAMEHLITQERESGVFLTVLGVGQGNYQDKKMELLADKGNGNYAYLDNLDEARRVLVQQFGGTLFTLAKDVKLQVEFNPQRVREYRLVGYENRVLAAEDFNNDRKDAGELGAGHTVTALYEIVPVGAPGAVDPLKYQSAPTAAPAPASAELLTVKLRYKEPQGLTSRLLAVPLAGPARPLAEASENLRFAAAVAQFGMLLRQSEHRGAATWESTIRLADGARRFDPDGYRAELVRLAKLAEGLRPEAYGAR</sequence>
<dbReference type="OrthoDB" id="9805121at2"/>
<proteinExistence type="predicted"/>
<dbReference type="EMBL" id="RWIU01000001">
    <property type="protein sequence ID" value="RSK46594.1"/>
    <property type="molecule type" value="Genomic_DNA"/>
</dbReference>
<keyword evidence="1" id="KW-0732">Signal</keyword>
<dbReference type="PROSITE" id="PS50234">
    <property type="entry name" value="VWFA"/>
    <property type="match status" value="1"/>
</dbReference>
<dbReference type="InterPro" id="IPR021908">
    <property type="entry name" value="YfbK_C"/>
</dbReference>
<dbReference type="Pfam" id="PF13715">
    <property type="entry name" value="CarbopepD_reg_2"/>
    <property type="match status" value="1"/>
</dbReference>
<evidence type="ECO:0000256" key="1">
    <source>
        <dbReference type="SAM" id="SignalP"/>
    </source>
</evidence>
<dbReference type="Gene3D" id="3.40.50.410">
    <property type="entry name" value="von Willebrand factor, type A domain"/>
    <property type="match status" value="1"/>
</dbReference>
<evidence type="ECO:0000259" key="2">
    <source>
        <dbReference type="PROSITE" id="PS50234"/>
    </source>
</evidence>
<keyword evidence="4" id="KW-1185">Reference proteome</keyword>
<dbReference type="InterPro" id="IPR036465">
    <property type="entry name" value="vWFA_dom_sf"/>
</dbReference>
<dbReference type="InterPro" id="IPR008969">
    <property type="entry name" value="CarboxyPept-like_regulatory"/>
</dbReference>
<dbReference type="AlphaFoldDB" id="A0A428KJM9"/>
<dbReference type="SUPFAM" id="SSF53300">
    <property type="entry name" value="vWA-like"/>
    <property type="match status" value="1"/>
</dbReference>
<feature type="domain" description="VWFA" evidence="2">
    <location>
        <begin position="299"/>
        <end position="473"/>
    </location>
</feature>
<reference evidence="3 4" key="1">
    <citation type="submission" date="2018-12" db="EMBL/GenBank/DDBJ databases">
        <authorList>
            <person name="Feng G."/>
            <person name="Zhu H."/>
        </authorList>
    </citation>
    <scope>NUCLEOTIDE SEQUENCE [LARGE SCALE GENOMIC DNA]</scope>
    <source>
        <strain evidence="3 4">LMG 26000</strain>
    </source>
</reference>
<comment type="caution">
    <text evidence="3">The sequence shown here is derived from an EMBL/GenBank/DDBJ whole genome shotgun (WGS) entry which is preliminary data.</text>
</comment>
<dbReference type="CDD" id="cd01465">
    <property type="entry name" value="vWA_subgroup"/>
    <property type="match status" value="1"/>
</dbReference>